<dbReference type="Pfam" id="PF05199">
    <property type="entry name" value="GMC_oxred_C"/>
    <property type="match status" value="1"/>
</dbReference>
<dbReference type="Pfam" id="PF00732">
    <property type="entry name" value="GMC_oxred_N"/>
    <property type="match status" value="1"/>
</dbReference>
<evidence type="ECO:0000313" key="6">
    <source>
        <dbReference type="EMBL" id="GAA3801480.1"/>
    </source>
</evidence>
<keyword evidence="4" id="KW-0274">FAD</keyword>
<keyword evidence="7" id="KW-1185">Reference proteome</keyword>
<sequence length="546" mass="58659">MSTRESFDYVVVGAGSAGAAVASRLTEDPTVSVLLLEAGPPADALEVSMPAAFASLFKTRWDWNFETTPQSSLGGRRAYWPRMKALGGCSSMNAMMYVRGARADFDGWKRDFGAVGWSYDEVLPYFLRSEDNSRGTNGYHATGGPLHVEDRRYRYETPHAWVDSAVAHGLAANDDFNGETQDGAGVYQVTCHNGRRWSTASAFLDERAQARPNLTVRTDALTTKVLLEGGRAVGVTYLAEGRLEHAWADAEVVLSGGAINSPQLLMLSGIGPADHLAEHGIDVAVDLPGVGENLHDHPVTPLLWRTTAKDLGVHHVTPMRLVQWQATGRGPLSSNVGETGGFVATRAGLEGPDIQFICAPTGFYDNGLNEPDGPTFTTGVVLVDVASRGRLRLRGSDPRWKPELDPAYFAEQVDLDAVRAGCRTAAEIASTGPLADLLTAPYLRRSDDEAALDDTIARWSQTLYHPVGTCAMGTHDAAVVDPELRVRGVEGLRVADASVMPKITRGNTNAPSIMIGEKAADLLRGRTLAGPRTEQRAPGTTKEAAR</sequence>
<keyword evidence="3" id="KW-0285">Flavoprotein</keyword>
<evidence type="ECO:0000256" key="3">
    <source>
        <dbReference type="ARBA" id="ARBA00022630"/>
    </source>
</evidence>
<dbReference type="SUPFAM" id="SSF51905">
    <property type="entry name" value="FAD/NAD(P)-binding domain"/>
    <property type="match status" value="1"/>
</dbReference>
<comment type="cofactor">
    <cofactor evidence="1">
        <name>FAD</name>
        <dbReference type="ChEBI" id="CHEBI:57692"/>
    </cofactor>
</comment>
<comment type="similarity">
    <text evidence="2">Belongs to the GMC oxidoreductase family.</text>
</comment>
<dbReference type="PANTHER" id="PTHR11552:SF147">
    <property type="entry name" value="CHOLINE DEHYDROGENASE, MITOCHONDRIAL"/>
    <property type="match status" value="1"/>
</dbReference>
<dbReference type="RefSeq" id="WP_344771747.1">
    <property type="nucleotide sequence ID" value="NZ_BAABAH010000001.1"/>
</dbReference>
<dbReference type="PIRSF" id="PIRSF000137">
    <property type="entry name" value="Alcohol_oxidase"/>
    <property type="match status" value="1"/>
</dbReference>
<dbReference type="InterPro" id="IPR012132">
    <property type="entry name" value="GMC_OxRdtase"/>
</dbReference>
<protein>
    <submittedName>
        <fullName evidence="6">GMC family oxidoreductase N-terminal domain-containing protein</fullName>
    </submittedName>
</protein>
<dbReference type="PANTHER" id="PTHR11552">
    <property type="entry name" value="GLUCOSE-METHANOL-CHOLINE GMC OXIDOREDUCTASE"/>
    <property type="match status" value="1"/>
</dbReference>
<evidence type="ECO:0000256" key="1">
    <source>
        <dbReference type="ARBA" id="ARBA00001974"/>
    </source>
</evidence>
<dbReference type="PROSITE" id="PS00624">
    <property type="entry name" value="GMC_OXRED_2"/>
    <property type="match status" value="1"/>
</dbReference>
<dbReference type="InterPro" id="IPR036188">
    <property type="entry name" value="FAD/NAD-bd_sf"/>
</dbReference>
<evidence type="ECO:0000256" key="2">
    <source>
        <dbReference type="ARBA" id="ARBA00010790"/>
    </source>
</evidence>
<reference evidence="7" key="1">
    <citation type="journal article" date="2019" name="Int. J. Syst. Evol. Microbiol.">
        <title>The Global Catalogue of Microorganisms (GCM) 10K type strain sequencing project: providing services to taxonomists for standard genome sequencing and annotation.</title>
        <authorList>
            <consortium name="The Broad Institute Genomics Platform"/>
            <consortium name="The Broad Institute Genome Sequencing Center for Infectious Disease"/>
            <person name="Wu L."/>
            <person name="Ma J."/>
        </authorList>
    </citation>
    <scope>NUCLEOTIDE SEQUENCE [LARGE SCALE GENOMIC DNA]</scope>
    <source>
        <strain evidence="7">JCM 16953</strain>
    </source>
</reference>
<evidence type="ECO:0000259" key="5">
    <source>
        <dbReference type="PROSITE" id="PS00624"/>
    </source>
</evidence>
<organism evidence="6 7">
    <name type="scientific">Nocardioides panacisoli</name>
    <dbReference type="NCBI Taxonomy" id="627624"/>
    <lineage>
        <taxon>Bacteria</taxon>
        <taxon>Bacillati</taxon>
        <taxon>Actinomycetota</taxon>
        <taxon>Actinomycetes</taxon>
        <taxon>Propionibacteriales</taxon>
        <taxon>Nocardioidaceae</taxon>
        <taxon>Nocardioides</taxon>
    </lineage>
</organism>
<dbReference type="InterPro" id="IPR000172">
    <property type="entry name" value="GMC_OxRdtase_N"/>
</dbReference>
<evidence type="ECO:0000313" key="7">
    <source>
        <dbReference type="Proteomes" id="UP001501821"/>
    </source>
</evidence>
<evidence type="ECO:0000256" key="4">
    <source>
        <dbReference type="ARBA" id="ARBA00022827"/>
    </source>
</evidence>
<accession>A0ABP7HQ09</accession>
<dbReference type="SUPFAM" id="SSF54373">
    <property type="entry name" value="FAD-linked reductases, C-terminal domain"/>
    <property type="match status" value="1"/>
</dbReference>
<dbReference type="InterPro" id="IPR007867">
    <property type="entry name" value="GMC_OxRtase_C"/>
</dbReference>
<feature type="domain" description="Glucose-methanol-choline oxidoreductase N-terminal" evidence="5">
    <location>
        <begin position="257"/>
        <end position="271"/>
    </location>
</feature>
<proteinExistence type="inferred from homology"/>
<dbReference type="Gene3D" id="3.50.50.60">
    <property type="entry name" value="FAD/NAD(P)-binding domain"/>
    <property type="match status" value="1"/>
</dbReference>
<name>A0ABP7HQ09_9ACTN</name>
<gene>
    <name evidence="6" type="ORF">GCM10022242_00490</name>
</gene>
<dbReference type="EMBL" id="BAABAH010000001">
    <property type="protein sequence ID" value="GAA3801480.1"/>
    <property type="molecule type" value="Genomic_DNA"/>
</dbReference>
<dbReference type="Gene3D" id="3.30.560.10">
    <property type="entry name" value="Glucose Oxidase, domain 3"/>
    <property type="match status" value="1"/>
</dbReference>
<dbReference type="Proteomes" id="UP001501821">
    <property type="component" value="Unassembled WGS sequence"/>
</dbReference>
<comment type="caution">
    <text evidence="6">The sequence shown here is derived from an EMBL/GenBank/DDBJ whole genome shotgun (WGS) entry which is preliminary data.</text>
</comment>